<keyword evidence="1" id="KW-0808">Transferase</keyword>
<dbReference type="Pfam" id="PF13649">
    <property type="entry name" value="Methyltransf_25"/>
    <property type="match status" value="1"/>
</dbReference>
<dbReference type="Proteomes" id="UP001302316">
    <property type="component" value="Unassembled WGS sequence"/>
</dbReference>
<dbReference type="GO" id="GO:0032259">
    <property type="term" value="P:methylation"/>
    <property type="evidence" value="ECO:0007669"/>
    <property type="project" value="UniProtKB-KW"/>
</dbReference>
<dbReference type="CDD" id="cd02440">
    <property type="entry name" value="AdoMet_MTases"/>
    <property type="match status" value="1"/>
</dbReference>
<gene>
    <name evidence="4" type="ORF">VCB98_13675</name>
</gene>
<dbReference type="Gene3D" id="3.40.50.150">
    <property type="entry name" value="Vaccinia Virus protein VP39"/>
    <property type="match status" value="1"/>
</dbReference>
<dbReference type="EMBL" id="JAYGII010000072">
    <property type="protein sequence ID" value="MEA5446872.1"/>
    <property type="molecule type" value="Genomic_DNA"/>
</dbReference>
<dbReference type="AlphaFoldDB" id="A0AAP6JHR9"/>
<keyword evidence="4" id="KW-0489">Methyltransferase</keyword>
<dbReference type="SUPFAM" id="SSF53335">
    <property type="entry name" value="S-adenosyl-L-methionine-dependent methyltransferases"/>
    <property type="match status" value="1"/>
</dbReference>
<dbReference type="InterPro" id="IPR029063">
    <property type="entry name" value="SAM-dependent_MTases_sf"/>
</dbReference>
<sequence>PMSRNDPTDWYQRHGKTVAEQYEQLDFPTVHNWLLYLLPKPEGSVILDIGAGSGRDAAWLAERGHEVVAAEPTRALREEGQRRHPHPRIRWIDDRLPGLKATERLGLQFDMILVSAVWMHLPENQRARAFRKLTALLKPGGLLAITLRHGPADPERTMYPVGSEEIERLARAHGAFIEKREIGVPDTGGRKGIHWDQLAIRLPDDGTGALPLIRHIVLNDAKSSTYKLALLRTLCRIAESADGLTRHNEDDTVSLPMGLVALVWARLYHPLSKGGFPQMPHTRDGRGLAFVKAPFQALLKHPALDLRIGTRFSPTDSPAIHQALRDIRDTIIKQPVHYTTYPNGAQVLNATPFRQQRPQAGITLDEAYLWHFGELAVPARLWQALQRFSVWIEPAIVTEWQRLIADYSERQGKPLDELALAQAMHWSDPERDVGLARQQALQLIEAGHPLHCVWSKKRLTPDNLEIDHCFPWSAWPCDDLWNLMPAHRSTNNQKSARLPSAETFQAAEERIINWWEQGYCGESKPLLTERFHGEARATLPTPEPIRNDSLIQIFDAANLRRIRLRQDQQVPEWSIP</sequence>
<dbReference type="PANTHER" id="PTHR43861">
    <property type="entry name" value="TRANS-ACONITATE 2-METHYLTRANSFERASE-RELATED"/>
    <property type="match status" value="1"/>
</dbReference>
<proteinExistence type="predicted"/>
<dbReference type="InterPro" id="IPR041698">
    <property type="entry name" value="Methyltransf_25"/>
</dbReference>
<dbReference type="CDD" id="cd00085">
    <property type="entry name" value="HNHc"/>
    <property type="match status" value="1"/>
</dbReference>
<dbReference type="Gene3D" id="1.10.30.50">
    <property type="match status" value="1"/>
</dbReference>
<feature type="domain" description="HNH nuclease" evidence="2">
    <location>
        <begin position="456"/>
        <end position="499"/>
    </location>
</feature>
<organism evidence="4 5">
    <name type="scientific">Natronospira elongata</name>
    <dbReference type="NCBI Taxonomy" id="3110268"/>
    <lineage>
        <taxon>Bacteria</taxon>
        <taxon>Pseudomonadati</taxon>
        <taxon>Pseudomonadota</taxon>
        <taxon>Gammaproteobacteria</taxon>
        <taxon>Natronospirales</taxon>
        <taxon>Natronospiraceae</taxon>
        <taxon>Natronospira</taxon>
    </lineage>
</organism>
<feature type="non-terminal residue" evidence="4">
    <location>
        <position position="1"/>
    </location>
</feature>
<dbReference type="RefSeq" id="WP_346053467.1">
    <property type="nucleotide sequence ID" value="NZ_JAYGII010000072.1"/>
</dbReference>
<evidence type="ECO:0000313" key="5">
    <source>
        <dbReference type="Proteomes" id="UP001302316"/>
    </source>
</evidence>
<evidence type="ECO:0000256" key="1">
    <source>
        <dbReference type="ARBA" id="ARBA00022679"/>
    </source>
</evidence>
<comment type="caution">
    <text evidence="4">The sequence shown here is derived from an EMBL/GenBank/DDBJ whole genome shotgun (WGS) entry which is preliminary data.</text>
</comment>
<evidence type="ECO:0000313" key="4">
    <source>
        <dbReference type="EMBL" id="MEA5446872.1"/>
    </source>
</evidence>
<name>A0AAP6JHR9_9GAMM</name>
<evidence type="ECO:0000259" key="3">
    <source>
        <dbReference type="Pfam" id="PF13649"/>
    </source>
</evidence>
<keyword evidence="5" id="KW-1185">Reference proteome</keyword>
<evidence type="ECO:0000259" key="2">
    <source>
        <dbReference type="Pfam" id="PF13395"/>
    </source>
</evidence>
<feature type="domain" description="Methyltransferase" evidence="3">
    <location>
        <begin position="46"/>
        <end position="141"/>
    </location>
</feature>
<accession>A0AAP6JHR9</accession>
<dbReference type="InterPro" id="IPR003615">
    <property type="entry name" value="HNH_nuc"/>
</dbReference>
<dbReference type="GO" id="GO:0008168">
    <property type="term" value="F:methyltransferase activity"/>
    <property type="evidence" value="ECO:0007669"/>
    <property type="project" value="UniProtKB-KW"/>
</dbReference>
<protein>
    <submittedName>
        <fullName evidence="4">Methyltransferase domain-containing protein</fullName>
    </submittedName>
</protein>
<reference evidence="4 5" key="1">
    <citation type="submission" date="2023-12" db="EMBL/GenBank/DDBJ databases">
        <title>Whole-genome sequencing of halo(alkali)philic microorganisms from hypersaline lakes.</title>
        <authorList>
            <person name="Sorokin D.Y."/>
            <person name="Merkel A.Y."/>
            <person name="Messina E."/>
            <person name="Yakimov M."/>
        </authorList>
    </citation>
    <scope>NUCLEOTIDE SEQUENCE [LARGE SCALE GENOMIC DNA]</scope>
    <source>
        <strain evidence="4 5">AB-CW1</strain>
    </source>
</reference>
<dbReference type="Pfam" id="PF13395">
    <property type="entry name" value="HNH_4"/>
    <property type="match status" value="1"/>
</dbReference>